<evidence type="ECO:0000313" key="2">
    <source>
        <dbReference type="EMBL" id="AKJ71995.1"/>
    </source>
</evidence>
<feature type="region of interest" description="Disordered" evidence="1">
    <location>
        <begin position="1"/>
        <end position="43"/>
    </location>
</feature>
<organism evidence="2 3">
    <name type="scientific">Tsukamurella phage TIN4</name>
    <dbReference type="NCBI Taxonomy" id="1636547"/>
    <lineage>
        <taxon>Viruses</taxon>
        <taxon>Duplodnaviria</taxon>
        <taxon>Heunggongvirae</taxon>
        <taxon>Uroviricota</taxon>
        <taxon>Caudoviricetes</taxon>
        <taxon>Tinduovirus</taxon>
        <taxon>Tinduovirus TIN3</taxon>
    </lineage>
</organism>
<reference evidence="2 3" key="1">
    <citation type="journal article" date="2015" name="Appl. Environ. Microbiol.">
        <title>Three of a Kind: Genetically Similar Tsukamurella Phages TIN2, TIN3, and TIN4.</title>
        <authorList>
            <person name="Dyson Z.A."/>
            <person name="Tucci J."/>
            <person name="Seviour R.J."/>
            <person name="Petrovski S."/>
        </authorList>
    </citation>
    <scope>NUCLEOTIDE SEQUENCE [LARGE SCALE GENOMIC DNA]</scope>
</reference>
<dbReference type="EMBL" id="KR011064">
    <property type="protein sequence ID" value="AKJ71995.1"/>
    <property type="molecule type" value="Genomic_DNA"/>
</dbReference>
<dbReference type="Proteomes" id="UP000223234">
    <property type="component" value="Segment"/>
</dbReference>
<sequence>MSDRTEIFNEDNDVEAPQAVVTEAEATEPTAEEKEAKQAAADAEHLPAVDAFTETVEKAVAEADADTGTVTEANLDAVSQAYRAVTGGIKYKNLAKNYVNDQMKAALPAGEYIKAVSYNEISDRLLTTKSEPKPAAPKVDPREAFAERVAALEIAREVLVDTADDEVADFEPIDTDLATREAVEYIEWTREDEETRGEAPEISPLAAAAVKLVQGKGLGKGRAASGGVRAPFTGTRRNVAAHIESAFASKASGEFLTVSEIVKHTSDEYGDDHPSSGAVSARLFGKTGVEGVTPGVNAEGVKGATKD</sequence>
<evidence type="ECO:0000256" key="1">
    <source>
        <dbReference type="SAM" id="MobiDB-lite"/>
    </source>
</evidence>
<accession>A0A0K0N5K7</accession>
<protein>
    <submittedName>
        <fullName evidence="2">Putative structural protein</fullName>
    </submittedName>
</protein>
<evidence type="ECO:0000313" key="3">
    <source>
        <dbReference type="Proteomes" id="UP000223234"/>
    </source>
</evidence>
<name>A0A0K0N5K7_9CAUD</name>
<feature type="compositionally biased region" description="Basic and acidic residues" evidence="1">
    <location>
        <begin position="31"/>
        <end position="43"/>
    </location>
</feature>
<proteinExistence type="predicted"/>
<feature type="compositionally biased region" description="Low complexity" evidence="1">
    <location>
        <begin position="15"/>
        <end position="29"/>
    </location>
</feature>
<gene>
    <name evidence="2" type="ORF">TIN4_89</name>
</gene>